<name>A0A8H6Z538_9AGAR</name>
<protein>
    <submittedName>
        <fullName evidence="1">Uncharacterized protein</fullName>
    </submittedName>
</protein>
<dbReference type="AlphaFoldDB" id="A0A8H6Z538"/>
<reference evidence="1" key="1">
    <citation type="submission" date="2020-05" db="EMBL/GenBank/DDBJ databases">
        <title>Mycena genomes resolve the evolution of fungal bioluminescence.</title>
        <authorList>
            <person name="Tsai I.J."/>
        </authorList>
    </citation>
    <scope>NUCLEOTIDE SEQUENCE</scope>
    <source>
        <strain evidence="1">CCC161011</strain>
    </source>
</reference>
<keyword evidence="2" id="KW-1185">Reference proteome</keyword>
<proteinExistence type="predicted"/>
<evidence type="ECO:0000313" key="2">
    <source>
        <dbReference type="Proteomes" id="UP000620124"/>
    </source>
</evidence>
<dbReference type="Proteomes" id="UP000620124">
    <property type="component" value="Unassembled WGS sequence"/>
</dbReference>
<gene>
    <name evidence="1" type="ORF">MVEN_00271800</name>
</gene>
<evidence type="ECO:0000313" key="1">
    <source>
        <dbReference type="EMBL" id="KAF7369425.1"/>
    </source>
</evidence>
<dbReference type="OrthoDB" id="3001418at2759"/>
<dbReference type="EMBL" id="JACAZI010000002">
    <property type="protein sequence ID" value="KAF7369425.1"/>
    <property type="molecule type" value="Genomic_DNA"/>
</dbReference>
<organism evidence="1 2">
    <name type="scientific">Mycena venus</name>
    <dbReference type="NCBI Taxonomy" id="2733690"/>
    <lineage>
        <taxon>Eukaryota</taxon>
        <taxon>Fungi</taxon>
        <taxon>Dikarya</taxon>
        <taxon>Basidiomycota</taxon>
        <taxon>Agaricomycotina</taxon>
        <taxon>Agaricomycetes</taxon>
        <taxon>Agaricomycetidae</taxon>
        <taxon>Agaricales</taxon>
        <taxon>Marasmiineae</taxon>
        <taxon>Mycenaceae</taxon>
        <taxon>Mycena</taxon>
    </lineage>
</organism>
<comment type="caution">
    <text evidence="1">The sequence shown here is derived from an EMBL/GenBank/DDBJ whole genome shotgun (WGS) entry which is preliminary data.</text>
</comment>
<accession>A0A8H6Z538</accession>
<sequence>MHPSSNRVSLYTESTVPSTVWGPGTLAGRAILALGEATLKGLDRILDRESRAIQKRFAVIRASVPHLTPEMYSDLIELSRPYLYPQNILEQASDILFHQLHLGYGAAIALSVAQLSLSEARLLVFRMLTSRQLEIYDDISDIANGPLAPRSALDFLATLVQVRPEMKSACFEVLDELVRNPHVCVRFRDHPILRIHAEENLNIPLICRTPLAELQLRFSQDHMYRWKNWKLLESAGLSPESRLLQISTVLLSAVSESWYWTPDFFDAAVDLFDFLRYSPVPELRETATDHLVVCISATRDSWEPLSVVLDCLSRFAMGGDRTIIQSLSLRYGPYTPKSPSFVSKTHTKTPSEQLLEFHPQLREFLRYAHLRPHARDAHLQFCNSHPQVEPTAHVATEPMSPNTIIWAI</sequence>